<feature type="transmembrane region" description="Helical" evidence="12">
    <location>
        <begin position="168"/>
        <end position="186"/>
    </location>
</feature>
<dbReference type="InterPro" id="IPR001734">
    <property type="entry name" value="Na/solute_symporter"/>
</dbReference>
<keyword evidence="6 12" id="KW-1133">Transmembrane helix</keyword>
<keyword evidence="5 12" id="KW-0812">Transmembrane</keyword>
<evidence type="ECO:0000256" key="8">
    <source>
        <dbReference type="ARBA" id="ARBA00023065"/>
    </source>
</evidence>
<evidence type="ECO:0000256" key="7">
    <source>
        <dbReference type="ARBA" id="ARBA00023053"/>
    </source>
</evidence>
<keyword evidence="14" id="KW-1185">Reference proteome</keyword>
<dbReference type="InterPro" id="IPR038377">
    <property type="entry name" value="Na/Glc_symporter_sf"/>
</dbReference>
<evidence type="ECO:0000256" key="6">
    <source>
        <dbReference type="ARBA" id="ARBA00022989"/>
    </source>
</evidence>
<dbReference type="EMBL" id="OX395135">
    <property type="protein sequence ID" value="CAI5785810.1"/>
    <property type="molecule type" value="Genomic_DNA"/>
</dbReference>
<feature type="transmembrane region" description="Helical" evidence="12">
    <location>
        <begin position="521"/>
        <end position="546"/>
    </location>
</feature>
<dbReference type="Proteomes" id="UP001178461">
    <property type="component" value="Chromosome 10"/>
</dbReference>
<keyword evidence="3" id="KW-0813">Transport</keyword>
<accession>A0AA35KWW9</accession>
<feature type="transmembrane region" description="Helical" evidence="12">
    <location>
        <begin position="288"/>
        <end position="313"/>
    </location>
</feature>
<name>A0AA35KWW9_9SAUR</name>
<keyword evidence="9 12" id="KW-0472">Membrane</keyword>
<proteinExistence type="inferred from homology"/>
<organism evidence="13 14">
    <name type="scientific">Podarcis lilfordi</name>
    <name type="common">Lilford's wall lizard</name>
    <dbReference type="NCBI Taxonomy" id="74358"/>
    <lineage>
        <taxon>Eukaryota</taxon>
        <taxon>Metazoa</taxon>
        <taxon>Chordata</taxon>
        <taxon>Craniata</taxon>
        <taxon>Vertebrata</taxon>
        <taxon>Euteleostomi</taxon>
        <taxon>Lepidosauria</taxon>
        <taxon>Squamata</taxon>
        <taxon>Bifurcata</taxon>
        <taxon>Unidentata</taxon>
        <taxon>Episquamata</taxon>
        <taxon>Laterata</taxon>
        <taxon>Lacertibaenia</taxon>
        <taxon>Lacertidae</taxon>
        <taxon>Podarcis</taxon>
    </lineage>
</organism>
<comment type="similarity">
    <text evidence="2 11">Belongs to the sodium:solute symporter (SSF) (TC 2.A.21) family.</text>
</comment>
<dbReference type="NCBIfam" id="TIGR00813">
    <property type="entry name" value="sss"/>
    <property type="match status" value="1"/>
</dbReference>
<feature type="transmembrane region" description="Helical" evidence="12">
    <location>
        <begin position="24"/>
        <end position="47"/>
    </location>
</feature>
<protein>
    <submittedName>
        <fullName evidence="13">Sodium-coupled monocarboxylate transporter 1-like</fullName>
    </submittedName>
</protein>
<feature type="transmembrane region" description="Helical" evidence="12">
    <location>
        <begin position="248"/>
        <end position="267"/>
    </location>
</feature>
<feature type="transmembrane region" description="Helical" evidence="12">
    <location>
        <begin position="198"/>
        <end position="217"/>
    </location>
</feature>
<feature type="transmembrane region" description="Helical" evidence="12">
    <location>
        <begin position="137"/>
        <end position="156"/>
    </location>
</feature>
<evidence type="ECO:0000256" key="2">
    <source>
        <dbReference type="ARBA" id="ARBA00006434"/>
    </source>
</evidence>
<keyword evidence="4" id="KW-1003">Cell membrane</keyword>
<evidence type="ECO:0000256" key="3">
    <source>
        <dbReference type="ARBA" id="ARBA00022448"/>
    </source>
</evidence>
<evidence type="ECO:0000256" key="5">
    <source>
        <dbReference type="ARBA" id="ARBA00022692"/>
    </source>
</evidence>
<keyword evidence="7" id="KW-0915">Sodium</keyword>
<dbReference type="PROSITE" id="PS50283">
    <property type="entry name" value="NA_SOLUT_SYMP_3"/>
    <property type="match status" value="1"/>
</dbReference>
<dbReference type="PANTHER" id="PTHR42985:SF10">
    <property type="entry name" value="SODIUM-COUPLED MONOCARBOXYLATE TRANSPORTER 1"/>
    <property type="match status" value="1"/>
</dbReference>
<evidence type="ECO:0000256" key="12">
    <source>
        <dbReference type="SAM" id="Phobius"/>
    </source>
</evidence>
<feature type="transmembrane region" description="Helical" evidence="12">
    <location>
        <begin position="449"/>
        <end position="468"/>
    </location>
</feature>
<dbReference type="AlphaFoldDB" id="A0AA35KWW9"/>
<feature type="transmembrane region" description="Helical" evidence="12">
    <location>
        <begin position="59"/>
        <end position="80"/>
    </location>
</feature>
<gene>
    <name evidence="13" type="ORF">PODLI_1B033535</name>
</gene>
<evidence type="ECO:0000256" key="10">
    <source>
        <dbReference type="ARBA" id="ARBA00023201"/>
    </source>
</evidence>
<reference evidence="13" key="1">
    <citation type="submission" date="2022-12" db="EMBL/GenBank/DDBJ databases">
        <authorList>
            <person name="Alioto T."/>
            <person name="Alioto T."/>
            <person name="Gomez Garrido J."/>
        </authorList>
    </citation>
    <scope>NUCLEOTIDE SEQUENCE</scope>
</reference>
<evidence type="ECO:0000313" key="13">
    <source>
        <dbReference type="EMBL" id="CAI5785810.1"/>
    </source>
</evidence>
<evidence type="ECO:0000256" key="11">
    <source>
        <dbReference type="RuleBase" id="RU362091"/>
    </source>
</evidence>
<dbReference type="PANTHER" id="PTHR42985">
    <property type="entry name" value="SODIUM-COUPLED MONOCARBOXYLATE TRANSPORTER"/>
    <property type="match status" value="1"/>
</dbReference>
<evidence type="ECO:0000313" key="14">
    <source>
        <dbReference type="Proteomes" id="UP001178461"/>
    </source>
</evidence>
<dbReference type="GO" id="GO:0070062">
    <property type="term" value="C:extracellular exosome"/>
    <property type="evidence" value="ECO:0007669"/>
    <property type="project" value="TreeGrafter"/>
</dbReference>
<feature type="transmembrane region" description="Helical" evidence="12">
    <location>
        <begin position="421"/>
        <end position="443"/>
    </location>
</feature>
<comment type="subcellular location">
    <subcellularLocation>
        <location evidence="1">Cell membrane</location>
        <topology evidence="1">Multi-pass membrane protein</topology>
    </subcellularLocation>
</comment>
<keyword evidence="8" id="KW-0406">Ion transport</keyword>
<dbReference type="InterPro" id="IPR051163">
    <property type="entry name" value="Sodium:Solute_Symporter_SSF"/>
</dbReference>
<dbReference type="GO" id="GO:0015730">
    <property type="term" value="P:propanoate transmembrane transport"/>
    <property type="evidence" value="ECO:0007669"/>
    <property type="project" value="TreeGrafter"/>
</dbReference>
<evidence type="ECO:0000256" key="1">
    <source>
        <dbReference type="ARBA" id="ARBA00004651"/>
    </source>
</evidence>
<dbReference type="Gene3D" id="1.20.1730.10">
    <property type="entry name" value="Sodium/glucose cotransporter"/>
    <property type="match status" value="1"/>
</dbReference>
<dbReference type="GO" id="GO:0005886">
    <property type="term" value="C:plasma membrane"/>
    <property type="evidence" value="ECO:0007669"/>
    <property type="project" value="UniProtKB-SubCell"/>
</dbReference>
<evidence type="ECO:0000256" key="4">
    <source>
        <dbReference type="ARBA" id="ARBA00022475"/>
    </source>
</evidence>
<dbReference type="Pfam" id="PF00474">
    <property type="entry name" value="SSF"/>
    <property type="match status" value="1"/>
</dbReference>
<sequence length="606" mass="66488">MATPSPPPLLDPEVLAERFGFYDYVVFIAMLIFSAIIGIFFAAKGVYKSQNDYLMAGRSLTCWPVALSLTASFMSAVTVLGTPAEIYRFGVAFSLFVFAYTIMVLMSAEVFLPVYYRLHIISTYEYLELRYNKKMRLLGTVMFMILTILYTGIVIYSPSLALSQVTGFQLWGSVISTGIVCTFYCTLGGLKAVVWTDVFQFILMISGFLAVIFRTLVIKGGFTAIMDDARHGGRLRLWDFNLSPLQRHTVWTVTIGGSFTWLGIYGVNQSQVQRYLACKSRLHAKLSLYLNLMGLCLTLSSAVFSGLSMYSIYKDCDPWTSGFVAAPDQLMPYFVLEILGDYPGVPGLFVAGTYSGTLSTVSSSINALAAVTIEDLIRPHFKMSDTSMSWISIGMNLLFGAVCLAMAGVASKMGGLLQAALSIFGILGGPLLGIFSMGILLPFANPTGAFSGLLCGFIVTLWVGLGAIKYPPSRDKTLPLPLSTAGCRKYNVTLTTPLTTTVHTTPAQRTFLQEYWYSLSYLYFSTLGTLITFIVGAIVSAMTGGFQQTVESRLLFGKEDFIGNFVFWKSKWVQLYEKLHPKVNPEETVVSEGAVEGTTDDTEGGK</sequence>
<evidence type="ECO:0000256" key="9">
    <source>
        <dbReference type="ARBA" id="ARBA00023136"/>
    </source>
</evidence>
<keyword evidence="10" id="KW-0739">Sodium transport</keyword>
<feature type="transmembrane region" description="Helical" evidence="12">
    <location>
        <begin position="388"/>
        <end position="409"/>
    </location>
</feature>
<feature type="transmembrane region" description="Helical" evidence="12">
    <location>
        <begin position="86"/>
        <end position="116"/>
    </location>
</feature>
<dbReference type="GO" id="GO:0005343">
    <property type="term" value="F:organic acid:sodium symporter activity"/>
    <property type="evidence" value="ECO:0007669"/>
    <property type="project" value="TreeGrafter"/>
</dbReference>